<dbReference type="EMBL" id="NRSJ01000002">
    <property type="protein sequence ID" value="MBK1703354.1"/>
    <property type="molecule type" value="Genomic_DNA"/>
</dbReference>
<accession>A0AAJ0X7R6</accession>
<evidence type="ECO:0000313" key="1">
    <source>
        <dbReference type="EMBL" id="MBK1703354.1"/>
    </source>
</evidence>
<evidence type="ECO:0000313" key="2">
    <source>
        <dbReference type="Proteomes" id="UP001296776"/>
    </source>
</evidence>
<protein>
    <submittedName>
        <fullName evidence="1">Uncharacterized protein</fullName>
    </submittedName>
</protein>
<dbReference type="Proteomes" id="UP001296776">
    <property type="component" value="Unassembled WGS sequence"/>
</dbReference>
<gene>
    <name evidence="1" type="ORF">CKO40_02005</name>
</gene>
<keyword evidence="2" id="KW-1185">Reference proteome</keyword>
<reference evidence="1" key="1">
    <citation type="submission" date="2017-08" db="EMBL/GenBank/DDBJ databases">
        <authorList>
            <person name="Imhoff J.F."/>
            <person name="Rahn T."/>
            <person name="Kuenzel S."/>
            <person name="Neulinger S.C."/>
        </authorList>
    </citation>
    <scope>NUCLEOTIDE SEQUENCE</scope>
    <source>
        <strain evidence="1">DSM 11080</strain>
    </source>
</reference>
<comment type="caution">
    <text evidence="1">The sequence shown here is derived from an EMBL/GenBank/DDBJ whole genome shotgun (WGS) entry which is preliminary data.</text>
</comment>
<name>A0AAJ0X7R6_9GAMM</name>
<sequence length="66" mass="7827">MAYTLQDFIRETHELVIEDALKRDPDAILKRLDPEQRLKGLDPEQRLKCLDPAIIEAWLAKQRRDQ</sequence>
<reference evidence="1" key="2">
    <citation type="journal article" date="2020" name="Microorganisms">
        <title>Osmotic Adaptation and Compatible Solute Biosynthesis of Phototrophic Bacteria as Revealed from Genome Analyses.</title>
        <authorList>
            <person name="Imhoff J.F."/>
            <person name="Rahn T."/>
            <person name="Kunzel S."/>
            <person name="Keller A."/>
            <person name="Neulinger S.C."/>
        </authorList>
    </citation>
    <scope>NUCLEOTIDE SEQUENCE</scope>
    <source>
        <strain evidence="1">DSM 11080</strain>
    </source>
</reference>
<dbReference type="AlphaFoldDB" id="A0AAJ0X7R6"/>
<organism evidence="1 2">
    <name type="scientific">Halochromatium glycolicum</name>
    <dbReference type="NCBI Taxonomy" id="85075"/>
    <lineage>
        <taxon>Bacteria</taxon>
        <taxon>Pseudomonadati</taxon>
        <taxon>Pseudomonadota</taxon>
        <taxon>Gammaproteobacteria</taxon>
        <taxon>Chromatiales</taxon>
        <taxon>Chromatiaceae</taxon>
        <taxon>Halochromatium</taxon>
    </lineage>
</organism>
<proteinExistence type="predicted"/>